<reference evidence="6 7" key="1">
    <citation type="submission" date="2024-02" db="EMBL/GenBank/DDBJ databases">
        <title>Bacteria isolated from the canopy kelp, Nereocystis luetkeana.</title>
        <authorList>
            <person name="Pfister C.A."/>
            <person name="Younker I.T."/>
            <person name="Light S.H."/>
        </authorList>
    </citation>
    <scope>NUCLEOTIDE SEQUENCE [LARGE SCALE GENOMIC DNA]</scope>
    <source>
        <strain evidence="6 7">TI.1.05</strain>
    </source>
</reference>
<accession>A0ABU9GMF7</accession>
<dbReference type="Pfam" id="PF00126">
    <property type="entry name" value="HTH_1"/>
    <property type="match status" value="1"/>
</dbReference>
<dbReference type="SUPFAM" id="SSF53850">
    <property type="entry name" value="Periplasmic binding protein-like II"/>
    <property type="match status" value="1"/>
</dbReference>
<evidence type="ECO:0000256" key="4">
    <source>
        <dbReference type="ARBA" id="ARBA00023163"/>
    </source>
</evidence>
<dbReference type="CDD" id="cd05466">
    <property type="entry name" value="PBP2_LTTR_substrate"/>
    <property type="match status" value="1"/>
</dbReference>
<dbReference type="Proteomes" id="UP001369082">
    <property type="component" value="Unassembled WGS sequence"/>
</dbReference>
<dbReference type="InterPro" id="IPR000847">
    <property type="entry name" value="LysR_HTH_N"/>
</dbReference>
<dbReference type="RefSeq" id="WP_341596464.1">
    <property type="nucleotide sequence ID" value="NZ_JBAKAZ010000006.1"/>
</dbReference>
<feature type="domain" description="HTH lysR-type" evidence="5">
    <location>
        <begin position="2"/>
        <end position="59"/>
    </location>
</feature>
<dbReference type="Gene3D" id="3.40.190.10">
    <property type="entry name" value="Periplasmic binding protein-like II"/>
    <property type="match status" value="2"/>
</dbReference>
<keyword evidence="3" id="KW-0238">DNA-binding</keyword>
<proteinExistence type="inferred from homology"/>
<dbReference type="PROSITE" id="PS50931">
    <property type="entry name" value="HTH_LYSR"/>
    <property type="match status" value="1"/>
</dbReference>
<evidence type="ECO:0000313" key="7">
    <source>
        <dbReference type="Proteomes" id="UP001369082"/>
    </source>
</evidence>
<dbReference type="InterPro" id="IPR036388">
    <property type="entry name" value="WH-like_DNA-bd_sf"/>
</dbReference>
<dbReference type="PANTHER" id="PTHR30126:SF99">
    <property type="entry name" value="TRANSCRIPTIONAL REGULATOR LYSR FAMILY"/>
    <property type="match status" value="1"/>
</dbReference>
<evidence type="ECO:0000259" key="5">
    <source>
        <dbReference type="PROSITE" id="PS50931"/>
    </source>
</evidence>
<sequence length="297" mass="34018">MIDQKHLITFMKLVETQHFTKTAEQLFMTQPGVTQHIKKLEKHFNTLLLARYGKQFELTQAGEKLYQAGLKMLALEDQLNEQINQDEISKGICSIACSGALANFLYPHFVQQQMLYPELSVFVEAAPNKNIIKDLLSNEIDLGIVTIESNHEQLQQTLVGMEELQLVLPADIKLHNKENCEEINNIGFINHPDGLHFAEKVFSANFKADYKGASSLNIKGYVNQLQQILLPVAKGVGFTVLPKRAVQQFPQSERLQVITLDHTIKDPLYLTQKRYRQLPIRYQWFEDKIKGLLTEQV</sequence>
<dbReference type="SUPFAM" id="SSF46785">
    <property type="entry name" value="Winged helix' DNA-binding domain"/>
    <property type="match status" value="1"/>
</dbReference>
<protein>
    <submittedName>
        <fullName evidence="6">LysR family transcriptional regulator</fullName>
    </submittedName>
</protein>
<dbReference type="PRINTS" id="PR00039">
    <property type="entry name" value="HTHLYSR"/>
</dbReference>
<dbReference type="EMBL" id="JBAKAZ010000006">
    <property type="protein sequence ID" value="MEL0628487.1"/>
    <property type="molecule type" value="Genomic_DNA"/>
</dbReference>
<evidence type="ECO:0000256" key="1">
    <source>
        <dbReference type="ARBA" id="ARBA00009437"/>
    </source>
</evidence>
<evidence type="ECO:0000256" key="2">
    <source>
        <dbReference type="ARBA" id="ARBA00023015"/>
    </source>
</evidence>
<comment type="caution">
    <text evidence="6">The sequence shown here is derived from an EMBL/GenBank/DDBJ whole genome shotgun (WGS) entry which is preliminary data.</text>
</comment>
<comment type="similarity">
    <text evidence="1">Belongs to the LysR transcriptional regulatory family.</text>
</comment>
<keyword evidence="2" id="KW-0805">Transcription regulation</keyword>
<name>A0ABU9GMF7_9GAMM</name>
<evidence type="ECO:0000256" key="3">
    <source>
        <dbReference type="ARBA" id="ARBA00023125"/>
    </source>
</evidence>
<keyword evidence="4" id="KW-0804">Transcription</keyword>
<organism evidence="6 7">
    <name type="scientific">Psychromonas aquatilis</name>
    <dbReference type="NCBI Taxonomy" id="2005072"/>
    <lineage>
        <taxon>Bacteria</taxon>
        <taxon>Pseudomonadati</taxon>
        <taxon>Pseudomonadota</taxon>
        <taxon>Gammaproteobacteria</taxon>
        <taxon>Alteromonadales</taxon>
        <taxon>Psychromonadaceae</taxon>
        <taxon>Psychromonas</taxon>
    </lineage>
</organism>
<keyword evidence="7" id="KW-1185">Reference proteome</keyword>
<dbReference type="Gene3D" id="1.10.10.10">
    <property type="entry name" value="Winged helix-like DNA-binding domain superfamily/Winged helix DNA-binding domain"/>
    <property type="match status" value="1"/>
</dbReference>
<dbReference type="Pfam" id="PF03466">
    <property type="entry name" value="LysR_substrate"/>
    <property type="match status" value="1"/>
</dbReference>
<dbReference type="PANTHER" id="PTHR30126">
    <property type="entry name" value="HTH-TYPE TRANSCRIPTIONAL REGULATOR"/>
    <property type="match status" value="1"/>
</dbReference>
<gene>
    <name evidence="6" type="ORF">V6256_02610</name>
</gene>
<dbReference type="InterPro" id="IPR036390">
    <property type="entry name" value="WH_DNA-bd_sf"/>
</dbReference>
<dbReference type="InterPro" id="IPR005119">
    <property type="entry name" value="LysR_subst-bd"/>
</dbReference>
<evidence type="ECO:0000313" key="6">
    <source>
        <dbReference type="EMBL" id="MEL0628487.1"/>
    </source>
</evidence>